<evidence type="ECO:0000256" key="6">
    <source>
        <dbReference type="HAMAP-Rule" id="MF_00416"/>
    </source>
</evidence>
<dbReference type="InterPro" id="IPR001782">
    <property type="entry name" value="Flag_FlgI"/>
</dbReference>
<dbReference type="GO" id="GO:0005198">
    <property type="term" value="F:structural molecule activity"/>
    <property type="evidence" value="ECO:0007669"/>
    <property type="project" value="InterPro"/>
</dbReference>
<keyword evidence="7" id="KW-0969">Cilium</keyword>
<evidence type="ECO:0000256" key="5">
    <source>
        <dbReference type="ARBA" id="ARBA00023143"/>
    </source>
</evidence>
<dbReference type="Proteomes" id="UP001069090">
    <property type="component" value="Unassembled WGS sequence"/>
</dbReference>
<gene>
    <name evidence="6" type="primary">flgI</name>
    <name evidence="7" type="ORF">O0V09_01335</name>
</gene>
<keyword evidence="8" id="KW-1185">Reference proteome</keyword>
<comment type="similarity">
    <text evidence="3 6">Belongs to the FlgI family.</text>
</comment>
<dbReference type="AlphaFoldDB" id="A0A9J6RGP6"/>
<dbReference type="PANTHER" id="PTHR30381">
    <property type="entry name" value="FLAGELLAR P-RING PERIPLASMIC PROTEIN FLGI"/>
    <property type="match status" value="1"/>
</dbReference>
<dbReference type="GO" id="GO:0009428">
    <property type="term" value="C:bacterial-type flagellum basal body, distal rod, P ring"/>
    <property type="evidence" value="ECO:0007669"/>
    <property type="project" value="InterPro"/>
</dbReference>
<reference evidence="7 8" key="1">
    <citation type="submission" date="2022-12" db="EMBL/GenBank/DDBJ databases">
        <title>Dasania phycosphaerae sp. nov., isolated from particulate material of the south coast of Korea.</title>
        <authorList>
            <person name="Jiang Y."/>
        </authorList>
    </citation>
    <scope>NUCLEOTIDE SEQUENCE [LARGE SCALE GENOMIC DNA]</scope>
    <source>
        <strain evidence="7 8">GY-19</strain>
    </source>
</reference>
<dbReference type="HAMAP" id="MF_00416">
    <property type="entry name" value="FlgI"/>
    <property type="match status" value="1"/>
</dbReference>
<evidence type="ECO:0000256" key="2">
    <source>
        <dbReference type="ARBA" id="ARBA00004117"/>
    </source>
</evidence>
<evidence type="ECO:0000313" key="7">
    <source>
        <dbReference type="EMBL" id="MCZ0863822.1"/>
    </source>
</evidence>
<comment type="function">
    <text evidence="1 6">Assembles around the rod to form the L-ring and probably protects the motor/basal body from shearing forces during rotation.</text>
</comment>
<protein>
    <recommendedName>
        <fullName evidence="6">Flagellar P-ring protein</fullName>
    </recommendedName>
    <alternativeName>
        <fullName evidence="6">Basal body P-ring protein</fullName>
    </alternativeName>
</protein>
<dbReference type="Pfam" id="PF02119">
    <property type="entry name" value="FlgI"/>
    <property type="match status" value="1"/>
</dbReference>
<dbReference type="EMBL" id="JAPTGG010000001">
    <property type="protein sequence ID" value="MCZ0863822.1"/>
    <property type="molecule type" value="Genomic_DNA"/>
</dbReference>
<dbReference type="NCBIfam" id="NF003676">
    <property type="entry name" value="PRK05303.1"/>
    <property type="match status" value="1"/>
</dbReference>
<accession>A0A9J6RGP6</accession>
<keyword evidence="7" id="KW-0282">Flagellum</keyword>
<sequence length="370" mass="38658">MNTINKLISAVIFLAVLTPVSYAERLKDITTLAGVRDNPLVGYGLVVGLDGTGDKTSQAPFTAQSFKSMLNKFGITIPEGSNFQLKNVAAVTIHANLPAFVKPGQKIDVSVASIANSKSLRGGSLLMAPLKGADGNIYAIAQGELVVGGFGTEGRDGSKVTVNIPSAGRIPNGAIVERAVSNAFTSSDHLIFNLNRADFTTARRIAENINELLGPNIARAMDASSVRVTAPMDMDQRVSYMSLLENVTVQPGEAPARVVINSRTGTIVVGKHVTVAPSAVTHGSLTVTVTEGNNVSQPNPFGEGETVVVPETGEVTVTQANNKMFELKGSTTLDQIVRAVNEVGAAPGDLMAILEALKQAGALEADLIVI</sequence>
<comment type="subcellular location">
    <subcellularLocation>
        <location evidence="2 6">Bacterial flagellum basal body</location>
    </subcellularLocation>
</comment>
<evidence type="ECO:0000256" key="3">
    <source>
        <dbReference type="ARBA" id="ARBA00008994"/>
    </source>
</evidence>
<dbReference type="GO" id="GO:0030288">
    <property type="term" value="C:outer membrane-bounded periplasmic space"/>
    <property type="evidence" value="ECO:0007669"/>
    <property type="project" value="InterPro"/>
</dbReference>
<dbReference type="PANTHER" id="PTHR30381:SF0">
    <property type="entry name" value="FLAGELLAR P-RING PROTEIN"/>
    <property type="match status" value="1"/>
</dbReference>
<evidence type="ECO:0000313" key="8">
    <source>
        <dbReference type="Proteomes" id="UP001069090"/>
    </source>
</evidence>
<dbReference type="PRINTS" id="PR01010">
    <property type="entry name" value="FLGPRINGFLGI"/>
</dbReference>
<evidence type="ECO:0000256" key="4">
    <source>
        <dbReference type="ARBA" id="ARBA00022729"/>
    </source>
</evidence>
<dbReference type="RefSeq" id="WP_258329966.1">
    <property type="nucleotide sequence ID" value="NZ_JAPTGG010000001.1"/>
</dbReference>
<name>A0A9J6RGP6_9GAMM</name>
<comment type="caution">
    <text evidence="7">The sequence shown here is derived from an EMBL/GenBank/DDBJ whole genome shotgun (WGS) entry which is preliminary data.</text>
</comment>
<comment type="subunit">
    <text evidence="6">The basal body constitutes a major portion of the flagellar organelle and consists of four rings (L,P,S, and M) mounted on a central rod.</text>
</comment>
<proteinExistence type="inferred from homology"/>
<keyword evidence="4" id="KW-0732">Signal</keyword>
<keyword evidence="5 6" id="KW-0975">Bacterial flagellum</keyword>
<keyword evidence="7" id="KW-0966">Cell projection</keyword>
<evidence type="ECO:0000256" key="1">
    <source>
        <dbReference type="ARBA" id="ARBA00002591"/>
    </source>
</evidence>
<organism evidence="7 8">
    <name type="scientific">Dasania phycosphaerae</name>
    <dbReference type="NCBI Taxonomy" id="2950436"/>
    <lineage>
        <taxon>Bacteria</taxon>
        <taxon>Pseudomonadati</taxon>
        <taxon>Pseudomonadota</taxon>
        <taxon>Gammaproteobacteria</taxon>
        <taxon>Cellvibrionales</taxon>
        <taxon>Spongiibacteraceae</taxon>
        <taxon>Dasania</taxon>
    </lineage>
</organism>
<dbReference type="GO" id="GO:0071973">
    <property type="term" value="P:bacterial-type flagellum-dependent cell motility"/>
    <property type="evidence" value="ECO:0007669"/>
    <property type="project" value="InterPro"/>
</dbReference>